<evidence type="ECO:0000256" key="12">
    <source>
        <dbReference type="ARBA" id="ARBA00077932"/>
    </source>
</evidence>
<evidence type="ECO:0000256" key="3">
    <source>
        <dbReference type="ARBA" id="ARBA00006678"/>
    </source>
</evidence>
<organism evidence="16 17">
    <name type="scientific">Acipenser oxyrinchus oxyrinchus</name>
    <dbReference type="NCBI Taxonomy" id="40147"/>
    <lineage>
        <taxon>Eukaryota</taxon>
        <taxon>Metazoa</taxon>
        <taxon>Chordata</taxon>
        <taxon>Craniata</taxon>
        <taxon>Vertebrata</taxon>
        <taxon>Euteleostomi</taxon>
        <taxon>Actinopterygii</taxon>
        <taxon>Chondrostei</taxon>
        <taxon>Acipenseriformes</taxon>
        <taxon>Acipenseridae</taxon>
        <taxon>Acipenser</taxon>
    </lineage>
</organism>
<dbReference type="PANTHER" id="PTHR11953">
    <property type="entry name" value="EXOSOME COMPLEX COMPONENT"/>
    <property type="match status" value="1"/>
</dbReference>
<dbReference type="FunFam" id="3.30.230.70:FF:000012">
    <property type="entry name" value="exosome complex component RRP46"/>
    <property type="match status" value="1"/>
</dbReference>
<dbReference type="InterPro" id="IPR050080">
    <property type="entry name" value="RNase_PH"/>
</dbReference>
<dbReference type="GO" id="GO:0034475">
    <property type="term" value="P:U4 snRNA 3'-end processing"/>
    <property type="evidence" value="ECO:0007669"/>
    <property type="project" value="TreeGrafter"/>
</dbReference>
<dbReference type="PANTHER" id="PTHR11953:SF1">
    <property type="entry name" value="EXOSOME COMPLEX COMPONENT RRP46"/>
    <property type="match status" value="1"/>
</dbReference>
<dbReference type="InterPro" id="IPR015847">
    <property type="entry name" value="ExoRNase_PH_dom2"/>
</dbReference>
<dbReference type="InterPro" id="IPR020568">
    <property type="entry name" value="Ribosomal_Su5_D2-typ_SF"/>
</dbReference>
<evidence type="ECO:0000256" key="4">
    <source>
        <dbReference type="ARBA" id="ARBA00022490"/>
    </source>
</evidence>
<dbReference type="GO" id="GO:0006364">
    <property type="term" value="P:rRNA processing"/>
    <property type="evidence" value="ECO:0007669"/>
    <property type="project" value="UniProtKB-KW"/>
</dbReference>
<evidence type="ECO:0000256" key="8">
    <source>
        <dbReference type="ARBA" id="ARBA00023125"/>
    </source>
</evidence>
<comment type="caution">
    <text evidence="16">The sequence shown here is derived from an EMBL/GenBank/DDBJ whole genome shotgun (WGS) entry which is preliminary data.</text>
</comment>
<keyword evidence="4" id="KW-0963">Cytoplasm</keyword>
<dbReference type="Pfam" id="PF01138">
    <property type="entry name" value="RNase_PH"/>
    <property type="match status" value="1"/>
</dbReference>
<dbReference type="SUPFAM" id="SSF54211">
    <property type="entry name" value="Ribosomal protein S5 domain 2-like"/>
    <property type="match status" value="1"/>
</dbReference>
<dbReference type="GO" id="GO:0003723">
    <property type="term" value="F:RNA binding"/>
    <property type="evidence" value="ECO:0007669"/>
    <property type="project" value="TreeGrafter"/>
</dbReference>
<dbReference type="GO" id="GO:0005730">
    <property type="term" value="C:nucleolus"/>
    <property type="evidence" value="ECO:0007669"/>
    <property type="project" value="UniProtKB-SubCell"/>
</dbReference>
<keyword evidence="9" id="KW-0539">Nucleus</keyword>
<evidence type="ECO:0000256" key="9">
    <source>
        <dbReference type="ARBA" id="ARBA00023242"/>
    </source>
</evidence>
<dbReference type="EMBL" id="JAGXEW010000056">
    <property type="protein sequence ID" value="KAK1150735.1"/>
    <property type="molecule type" value="Genomic_DNA"/>
</dbReference>
<dbReference type="SUPFAM" id="SSF55666">
    <property type="entry name" value="Ribonuclease PH domain 2-like"/>
    <property type="match status" value="1"/>
</dbReference>
<keyword evidence="6" id="KW-0597">Phosphoprotein</keyword>
<comment type="subcellular location">
    <subcellularLocation>
        <location evidence="1">Cytoplasm</location>
    </subcellularLocation>
    <subcellularLocation>
        <location evidence="2">Nucleus</location>
        <location evidence="2">Nucleolus</location>
    </subcellularLocation>
</comment>
<evidence type="ECO:0000256" key="5">
    <source>
        <dbReference type="ARBA" id="ARBA00022552"/>
    </source>
</evidence>
<sequence>MMEVTQSGSAQHAAVLREFGCEHSLLSRPDGSASFVQGDTTVLAGVYGPAEVMVSKESFDRATLEVTLKPKVGMPGVAERSKEQCVRQTCEAALLTRLHPRTSITLSLQTVHDDGALLACCLNAACMALMDAGLPMHCLFCGVCCAIDQQGTIRLDPTAREEKESRAVMTFALDSTDCRVMMSSTKGSYTAAELQQCIAVCQRASESIFQFYRDSVSRRYCKA</sequence>
<proteinExistence type="inferred from homology"/>
<evidence type="ECO:0000256" key="7">
    <source>
        <dbReference type="ARBA" id="ARBA00022835"/>
    </source>
</evidence>
<comment type="similarity">
    <text evidence="3">Belongs to the RNase PH family.</text>
</comment>
<dbReference type="CDD" id="cd11372">
    <property type="entry name" value="RNase_PH_RRP46"/>
    <property type="match status" value="1"/>
</dbReference>
<dbReference type="GO" id="GO:0000176">
    <property type="term" value="C:nuclear exosome (RNase complex)"/>
    <property type="evidence" value="ECO:0007669"/>
    <property type="project" value="TreeGrafter"/>
</dbReference>
<dbReference type="Proteomes" id="UP001230051">
    <property type="component" value="Unassembled WGS sequence"/>
</dbReference>
<evidence type="ECO:0000313" key="16">
    <source>
        <dbReference type="EMBL" id="KAK1150735.1"/>
    </source>
</evidence>
<evidence type="ECO:0000256" key="13">
    <source>
        <dbReference type="ARBA" id="ARBA00083630"/>
    </source>
</evidence>
<gene>
    <name evidence="16" type="primary">EXOSC5</name>
    <name evidence="16" type="ORF">AOXY_G33461</name>
</gene>
<reference evidence="16" key="1">
    <citation type="submission" date="2022-02" db="EMBL/GenBank/DDBJ databases">
        <title>Atlantic sturgeon de novo genome assembly.</title>
        <authorList>
            <person name="Stock M."/>
            <person name="Klopp C."/>
            <person name="Guiguen Y."/>
            <person name="Cabau C."/>
            <person name="Parinello H."/>
            <person name="Santidrian Yebra-Pimentel E."/>
            <person name="Kuhl H."/>
            <person name="Dirks R.P."/>
            <person name="Guessner J."/>
            <person name="Wuertz S."/>
            <person name="Du K."/>
            <person name="Schartl M."/>
        </authorList>
    </citation>
    <scope>NUCLEOTIDE SEQUENCE</scope>
    <source>
        <strain evidence="16">STURGEONOMICS-FGT-2020</strain>
        <tissue evidence="16">Whole blood</tissue>
    </source>
</reference>
<feature type="domain" description="Exoribonuclease phosphorolytic" evidence="15">
    <location>
        <begin position="141"/>
        <end position="200"/>
    </location>
</feature>
<evidence type="ECO:0000256" key="6">
    <source>
        <dbReference type="ARBA" id="ARBA00022553"/>
    </source>
</evidence>
<dbReference type="AlphaFoldDB" id="A0AAD8FNL0"/>
<dbReference type="GO" id="GO:0016075">
    <property type="term" value="P:rRNA catabolic process"/>
    <property type="evidence" value="ECO:0007669"/>
    <property type="project" value="TreeGrafter"/>
</dbReference>
<evidence type="ECO:0000256" key="10">
    <source>
        <dbReference type="ARBA" id="ARBA00063400"/>
    </source>
</evidence>
<keyword evidence="8" id="KW-0238">DNA-binding</keyword>
<dbReference type="GO" id="GO:0071028">
    <property type="term" value="P:nuclear mRNA surveillance"/>
    <property type="evidence" value="ECO:0007669"/>
    <property type="project" value="TreeGrafter"/>
</dbReference>
<name>A0AAD8FNL0_ACIOX</name>
<dbReference type="InterPro" id="IPR027408">
    <property type="entry name" value="PNPase/RNase_PH_dom_sf"/>
</dbReference>
<comment type="subunit">
    <text evidence="10">Homodimer. Component of the RNA exosome core complex (Exo-9), composed of EXOSC1, EXOSC2, EXOSC3, EXOSC4, EXOSC5, EXOSC6, EXOSC7, EXOSC8 and EXOSC9; within the complex interacts with EXOSC3, EXOSC8, and EXOSC9. The catalytically inactive RNA exosome core complex (Exo-9) associates with the catalytic subunit EXOSC10/RRP6. Exo-9 may associate with DIS3 to form the nucleolar exosome complex, or DIS3L to form the cytoplasmic exosome complex. Exo-9 is formed by a hexameric base ring consisting of the heterodimers EXOSC4-EXOSC9, EXOSC5-EXOSC8 and EXOSC6-EXOSC7, and a cap ring consisting of EXOSC1, EXOSC2 and EXOSC3. The RNA exosome complex associates with cofactors C1D/RRP47, MPHOSPH6/MPP6 and MTREX/MTR4. Interacts with GTPBP1. Interacts with ZC3HAV1. Interacts with DDX17 only in the presence of ZC3HAV1 in an RNA-independent manner.</text>
</comment>
<keyword evidence="17" id="KW-1185">Reference proteome</keyword>
<dbReference type="Gene3D" id="3.30.230.70">
    <property type="entry name" value="GHMP Kinase, N-terminal domain"/>
    <property type="match status" value="1"/>
</dbReference>
<keyword evidence="7" id="KW-0271">Exosome</keyword>
<dbReference type="GO" id="GO:0071051">
    <property type="term" value="P:poly(A)-dependent snoRNA 3'-end processing"/>
    <property type="evidence" value="ECO:0007669"/>
    <property type="project" value="TreeGrafter"/>
</dbReference>
<protein>
    <recommendedName>
        <fullName evidence="11">Exosome complex component RRP46</fullName>
    </recommendedName>
    <alternativeName>
        <fullName evidence="13">Exosome component 5</fullName>
    </alternativeName>
    <alternativeName>
        <fullName evidence="12">Ribosomal RNA-processing protein 46</fullName>
    </alternativeName>
</protein>
<accession>A0AAD8FNL0</accession>
<evidence type="ECO:0000259" key="14">
    <source>
        <dbReference type="Pfam" id="PF01138"/>
    </source>
</evidence>
<evidence type="ECO:0000256" key="11">
    <source>
        <dbReference type="ARBA" id="ARBA00069877"/>
    </source>
</evidence>
<dbReference type="InterPro" id="IPR001247">
    <property type="entry name" value="ExoRNase_PH_dom1"/>
</dbReference>
<evidence type="ECO:0000313" key="17">
    <source>
        <dbReference type="Proteomes" id="UP001230051"/>
    </source>
</evidence>
<evidence type="ECO:0000256" key="2">
    <source>
        <dbReference type="ARBA" id="ARBA00004604"/>
    </source>
</evidence>
<dbReference type="GO" id="GO:0000177">
    <property type="term" value="C:cytoplasmic exosome (RNase complex)"/>
    <property type="evidence" value="ECO:0007669"/>
    <property type="project" value="TreeGrafter"/>
</dbReference>
<evidence type="ECO:0000259" key="15">
    <source>
        <dbReference type="Pfam" id="PF03725"/>
    </source>
</evidence>
<dbReference type="Pfam" id="PF03725">
    <property type="entry name" value="RNase_PH_C"/>
    <property type="match status" value="1"/>
</dbReference>
<dbReference type="InterPro" id="IPR036345">
    <property type="entry name" value="ExoRNase_PH_dom2_sf"/>
</dbReference>
<keyword evidence="5" id="KW-0698">rRNA processing</keyword>
<feature type="domain" description="Exoribonuclease phosphorolytic" evidence="14">
    <location>
        <begin position="16"/>
        <end position="135"/>
    </location>
</feature>
<dbReference type="GO" id="GO:0003677">
    <property type="term" value="F:DNA binding"/>
    <property type="evidence" value="ECO:0007669"/>
    <property type="project" value="UniProtKB-KW"/>
</dbReference>
<evidence type="ECO:0000256" key="1">
    <source>
        <dbReference type="ARBA" id="ARBA00004496"/>
    </source>
</evidence>